<organism evidence="2 3">
    <name type="scientific">Salmo salar</name>
    <name type="common">Atlantic salmon</name>
    <dbReference type="NCBI Taxonomy" id="8030"/>
    <lineage>
        <taxon>Eukaryota</taxon>
        <taxon>Metazoa</taxon>
        <taxon>Chordata</taxon>
        <taxon>Craniata</taxon>
        <taxon>Vertebrata</taxon>
        <taxon>Euteleostomi</taxon>
        <taxon>Actinopterygii</taxon>
        <taxon>Neopterygii</taxon>
        <taxon>Teleostei</taxon>
        <taxon>Protacanthopterygii</taxon>
        <taxon>Salmoniformes</taxon>
        <taxon>Salmonidae</taxon>
        <taxon>Salmoninae</taxon>
        <taxon>Salmo</taxon>
    </lineage>
</organism>
<dbReference type="RefSeq" id="XP_013991520.2">
    <property type="nucleotide sequence ID" value="XM_014136045.2"/>
</dbReference>
<keyword evidence="3" id="KW-0418">Kinase</keyword>
<dbReference type="Proteomes" id="UP001652741">
    <property type="component" value="Chromosome ssa13"/>
</dbReference>
<evidence type="ECO:0000256" key="1">
    <source>
        <dbReference type="SAM" id="MobiDB-lite"/>
    </source>
</evidence>
<reference evidence="3" key="1">
    <citation type="submission" date="2025-08" db="UniProtKB">
        <authorList>
            <consortium name="RefSeq"/>
        </authorList>
    </citation>
    <scope>IDENTIFICATION</scope>
</reference>
<feature type="compositionally biased region" description="Basic and acidic residues" evidence="1">
    <location>
        <begin position="140"/>
        <end position="157"/>
    </location>
</feature>
<evidence type="ECO:0000313" key="3">
    <source>
        <dbReference type="RefSeq" id="XP_013991520.2"/>
    </source>
</evidence>
<feature type="region of interest" description="Disordered" evidence="1">
    <location>
        <begin position="1"/>
        <end position="160"/>
    </location>
</feature>
<keyword evidence="3" id="KW-0808">Transferase</keyword>
<dbReference type="GeneID" id="106567121"/>
<sequence>MGNEHSKNKGHTEDKSEQALDKHPEGEVNSHAVSISYDGLEKSDTSEAAVEQNSQPSSLPPAKEPGIVEANGSGCAPVGVEQEPVIENVPETEAETAKAKTIPEPNHQKKEPKESSKERVNVFDNLFKKKATPQPNPDPAPEKEEPIKEKTVEESKSSPEVPVTVINGIHTEKSEVLMAAHLFPKQLAVRFSFPEAEPELSSLLDFLTADIIQITTERSEEQPTEESVSPPEEETTEPVFGEEPTEDTTVEKSPVPKEELEEIADELENEAAIYSAIAAELEELEEIADVLENEAAVDSAIAEELEEIADVLENEAAIYSAIAAELEELEEIADVLEDVAAIESEELESSPSAKETTEKNKKNDEGKETSDLSSRLLVQLQSACMKIIKESVYSPVRVCTEVSAEGCGTINITLKVSLRQRGDLKCEEETSAETAFDME</sequence>
<feature type="compositionally biased region" description="Basic and acidic residues" evidence="1">
    <location>
        <begin position="106"/>
        <end position="121"/>
    </location>
</feature>
<dbReference type="AlphaFoldDB" id="A0A1S3LKZ4"/>
<accession>A0A1S3LKZ4</accession>
<name>A0A1S3LKZ4_SALSA</name>
<feature type="compositionally biased region" description="Basic and acidic residues" evidence="1">
    <location>
        <begin position="355"/>
        <end position="370"/>
    </location>
</feature>
<evidence type="ECO:0000313" key="2">
    <source>
        <dbReference type="Proteomes" id="UP001652741"/>
    </source>
</evidence>
<protein>
    <submittedName>
        <fullName evidence="3">Probable serine/threonine-protein kinase kinX isoform X6</fullName>
    </submittedName>
</protein>
<feature type="compositionally biased region" description="Basic and acidic residues" evidence="1">
    <location>
        <begin position="1"/>
        <end position="28"/>
    </location>
</feature>
<gene>
    <name evidence="3" type="primary">LOC106567121</name>
</gene>
<feature type="region of interest" description="Disordered" evidence="1">
    <location>
        <begin position="344"/>
        <end position="370"/>
    </location>
</feature>
<keyword evidence="2" id="KW-1185">Reference proteome</keyword>
<dbReference type="GO" id="GO:0016301">
    <property type="term" value="F:kinase activity"/>
    <property type="evidence" value="ECO:0007669"/>
    <property type="project" value="UniProtKB-KW"/>
</dbReference>
<proteinExistence type="predicted"/>
<feature type="region of interest" description="Disordered" evidence="1">
    <location>
        <begin position="216"/>
        <end position="257"/>
    </location>
</feature>